<reference evidence="1 2" key="1">
    <citation type="journal article" date="2018" name="Sci. Rep.">
        <title>Comparative analysis of the Pocillopora damicornis genome highlights role of immune system in coral evolution.</title>
        <authorList>
            <person name="Cunning R."/>
            <person name="Bay R.A."/>
            <person name="Gillette P."/>
            <person name="Baker A.C."/>
            <person name="Traylor-Knowles N."/>
        </authorList>
    </citation>
    <scope>NUCLEOTIDE SEQUENCE [LARGE SCALE GENOMIC DNA]</scope>
    <source>
        <strain evidence="1">RSMAS</strain>
        <tissue evidence="1">Whole animal</tissue>
    </source>
</reference>
<dbReference type="Proteomes" id="UP000275408">
    <property type="component" value="Unassembled WGS sequence"/>
</dbReference>
<dbReference type="AlphaFoldDB" id="A0A3M6UR90"/>
<organism evidence="1 2">
    <name type="scientific">Pocillopora damicornis</name>
    <name type="common">Cauliflower coral</name>
    <name type="synonym">Millepora damicornis</name>
    <dbReference type="NCBI Taxonomy" id="46731"/>
    <lineage>
        <taxon>Eukaryota</taxon>
        <taxon>Metazoa</taxon>
        <taxon>Cnidaria</taxon>
        <taxon>Anthozoa</taxon>
        <taxon>Hexacorallia</taxon>
        <taxon>Scleractinia</taxon>
        <taxon>Astrocoeniina</taxon>
        <taxon>Pocilloporidae</taxon>
        <taxon>Pocillopora</taxon>
    </lineage>
</organism>
<proteinExistence type="predicted"/>
<comment type="caution">
    <text evidence="1">The sequence shown here is derived from an EMBL/GenBank/DDBJ whole genome shotgun (WGS) entry which is preliminary data.</text>
</comment>
<sequence>MAFSNENAKKQNHNQQVFEVKQFAPSALFCSYHMAEMAEKPSNFSLCEKEMNYGIAIHWLRARLSFDLLRSAVL</sequence>
<keyword evidence="2" id="KW-1185">Reference proteome</keyword>
<accession>A0A3M6UR90</accession>
<protein>
    <submittedName>
        <fullName evidence="1">Uncharacterized protein</fullName>
    </submittedName>
</protein>
<dbReference type="EMBL" id="RCHS01000927">
    <property type="protein sequence ID" value="RMX56074.1"/>
    <property type="molecule type" value="Genomic_DNA"/>
</dbReference>
<evidence type="ECO:0000313" key="1">
    <source>
        <dbReference type="EMBL" id="RMX56074.1"/>
    </source>
</evidence>
<evidence type="ECO:0000313" key="2">
    <source>
        <dbReference type="Proteomes" id="UP000275408"/>
    </source>
</evidence>
<name>A0A3M6UR90_POCDA</name>
<gene>
    <name evidence="1" type="ORF">pdam_00010411</name>
</gene>